<feature type="domain" description="Post-SET" evidence="19">
    <location>
        <begin position="82"/>
        <end position="98"/>
    </location>
</feature>
<dbReference type="Pfam" id="PF00856">
    <property type="entry name" value="SET"/>
    <property type="match status" value="1"/>
</dbReference>
<dbReference type="InterPro" id="IPR017923">
    <property type="entry name" value="TFIIS_N"/>
</dbReference>
<sequence>MVQYDQKGFKHFYFMMLQKGEFIDATSRGCLARFCNHSCMPNAYVDKWVVGKKLRMGIFAKRLILKGEEITFDYNVDRYGAQAQPCYCGEPNCIGFMGGKTQTDSASLLPQVVADALGITSSQEKSWLKMMKQSGRKIKNKDEDSNINEEFVNSLTMSPLSDAEVSRVMSALLRNQEILIINKLVERILLTQDTSINNRIIRMHGYEIFSTLIKDNWKDKSNNQMILNCLHILTRWPKMTKNKISSSKIESVLNDVVNNTDNEEIKQASSNLLVEWSELKMAYRIPKKPKENKSLTPALKEEKQPQVKIEDLPKTRIYEGRILPDNWEWAIAPGSTNPYFYNRLLNKTQWNEPTSSSEFGFNGNLQSTGNGSNDNLKSVSPSDTHERGFSLKRDDDYDESEEAHVSGKSNFDTTIPTRPAAFDVKAERELLRRKREMEENERLRKLQELEQRKKEEEAKRRQESLNAIIRKAQKEAEDKLLAAKREKEQEEELKKAASARSINSKKKRSKHHSHKSNNNKPSSEQPTNETIYKKLFAGVVPNMLKKYEREIGHENLKKCAKDIVNILVEKELKRHLDPPNELADEKKNKIKIFVKSYMEKFLIKYREKHDKKRSNGEHDEPDPKRVK</sequence>
<evidence type="ECO:0000256" key="12">
    <source>
        <dbReference type="ARBA" id="ARBA00023163"/>
    </source>
</evidence>
<dbReference type="GO" id="GO:0140955">
    <property type="term" value="F:histone H3K36 trimethyltransferase activity"/>
    <property type="evidence" value="ECO:0007669"/>
    <property type="project" value="UniProtKB-EC"/>
</dbReference>
<comment type="catalytic activity">
    <reaction evidence="15">
        <text>L-lysyl(36)-[histone H3] + 3 S-adenosyl-L-methionine = N(6),N(6),N(6)-trimethyl-L-lysyl(36)-[histone H3] + 3 S-adenosyl-L-homocysteine + 3 H(+)</text>
        <dbReference type="Rhea" id="RHEA:60324"/>
        <dbReference type="Rhea" id="RHEA-COMP:9785"/>
        <dbReference type="Rhea" id="RHEA-COMP:15536"/>
        <dbReference type="ChEBI" id="CHEBI:15378"/>
        <dbReference type="ChEBI" id="CHEBI:29969"/>
        <dbReference type="ChEBI" id="CHEBI:57856"/>
        <dbReference type="ChEBI" id="CHEBI:59789"/>
        <dbReference type="ChEBI" id="CHEBI:61961"/>
        <dbReference type="EC" id="2.1.1.359"/>
    </reaction>
</comment>
<evidence type="ECO:0000259" key="17">
    <source>
        <dbReference type="PROSITE" id="PS50020"/>
    </source>
</evidence>
<dbReference type="EMBL" id="KV454017">
    <property type="protein sequence ID" value="ODV93650.1"/>
    <property type="molecule type" value="Genomic_DNA"/>
</dbReference>
<name>A0A1E4TPH0_PACTA</name>
<dbReference type="InterPro" id="IPR001202">
    <property type="entry name" value="WW_dom"/>
</dbReference>
<dbReference type="GO" id="GO:0006283">
    <property type="term" value="P:transcription-coupled nucleotide-excision repair"/>
    <property type="evidence" value="ECO:0007669"/>
    <property type="project" value="EnsemblFungi"/>
</dbReference>
<keyword evidence="10" id="KW-0949">S-adenosyl-L-methionine</keyword>
<dbReference type="AlphaFoldDB" id="A0A1E4TPH0"/>
<dbReference type="GO" id="GO:0005829">
    <property type="term" value="C:cytosol"/>
    <property type="evidence" value="ECO:0007669"/>
    <property type="project" value="EnsemblFungi"/>
</dbReference>
<dbReference type="InterPro" id="IPR013257">
    <property type="entry name" value="SRI"/>
</dbReference>
<dbReference type="STRING" id="669874.A0A1E4TPH0"/>
<dbReference type="Proteomes" id="UP000094236">
    <property type="component" value="Unassembled WGS sequence"/>
</dbReference>
<evidence type="ECO:0000256" key="1">
    <source>
        <dbReference type="ARBA" id="ARBA00003901"/>
    </source>
</evidence>
<dbReference type="SUPFAM" id="SSF47676">
    <property type="entry name" value="Conserved domain common to transcription factors TFIIS, elongin A, CRSP70"/>
    <property type="match status" value="1"/>
</dbReference>
<dbReference type="PROSITE" id="PS51568">
    <property type="entry name" value="SAM_MT43_SET2_1"/>
    <property type="match status" value="1"/>
</dbReference>
<dbReference type="InterPro" id="IPR046341">
    <property type="entry name" value="SET_dom_sf"/>
</dbReference>
<dbReference type="PROSITE" id="PS50868">
    <property type="entry name" value="POST_SET"/>
    <property type="match status" value="1"/>
</dbReference>
<protein>
    <recommendedName>
        <fullName evidence="5">Histone-lysine N-methyltransferase, H3 lysine-36 specific</fullName>
        <ecNumber evidence="4">2.1.1.359</ecNumber>
    </recommendedName>
    <alternativeName>
        <fullName evidence="14">SET domain-containing protein 2</fullName>
    </alternativeName>
</protein>
<accession>A0A1E4TPH0</accession>
<dbReference type="GO" id="GO:0005694">
    <property type="term" value="C:chromosome"/>
    <property type="evidence" value="ECO:0007669"/>
    <property type="project" value="UniProtKB-SubCell"/>
</dbReference>
<dbReference type="GO" id="GO:0032259">
    <property type="term" value="P:methylation"/>
    <property type="evidence" value="ECO:0007669"/>
    <property type="project" value="UniProtKB-KW"/>
</dbReference>
<dbReference type="GO" id="GO:0009302">
    <property type="term" value="P:sno(s)RNA transcription"/>
    <property type="evidence" value="ECO:0007669"/>
    <property type="project" value="EnsemblFungi"/>
</dbReference>
<evidence type="ECO:0000256" key="8">
    <source>
        <dbReference type="ARBA" id="ARBA00022603"/>
    </source>
</evidence>
<comment type="subcellular location">
    <subcellularLocation>
        <location evidence="3">Chromosome</location>
    </subcellularLocation>
    <subcellularLocation>
        <location evidence="2">Nucleus</location>
    </subcellularLocation>
</comment>
<dbReference type="InterPro" id="IPR025788">
    <property type="entry name" value="Set2_fungi"/>
</dbReference>
<evidence type="ECO:0000256" key="2">
    <source>
        <dbReference type="ARBA" id="ARBA00004123"/>
    </source>
</evidence>
<evidence type="ECO:0000256" key="11">
    <source>
        <dbReference type="ARBA" id="ARBA00023015"/>
    </source>
</evidence>
<evidence type="ECO:0000256" key="4">
    <source>
        <dbReference type="ARBA" id="ARBA00012178"/>
    </source>
</evidence>
<evidence type="ECO:0000256" key="6">
    <source>
        <dbReference type="ARBA" id="ARBA00022454"/>
    </source>
</evidence>
<dbReference type="InterPro" id="IPR036020">
    <property type="entry name" value="WW_dom_sf"/>
</dbReference>
<evidence type="ECO:0000256" key="15">
    <source>
        <dbReference type="ARBA" id="ARBA00047545"/>
    </source>
</evidence>
<feature type="domain" description="WW" evidence="17">
    <location>
        <begin position="321"/>
        <end position="355"/>
    </location>
</feature>
<dbReference type="EC" id="2.1.1.359" evidence="4"/>
<keyword evidence="9" id="KW-0808">Transferase</keyword>
<proteinExistence type="predicted"/>
<dbReference type="GO" id="GO:0060195">
    <property type="term" value="P:negative regulation of antisense RNA transcription"/>
    <property type="evidence" value="ECO:0007669"/>
    <property type="project" value="EnsemblFungi"/>
</dbReference>
<keyword evidence="11" id="KW-0805">Transcription regulation</keyword>
<dbReference type="Gene3D" id="2.170.270.10">
    <property type="entry name" value="SET domain"/>
    <property type="match status" value="1"/>
</dbReference>
<dbReference type="Pfam" id="PF08711">
    <property type="entry name" value="Med26"/>
    <property type="match status" value="1"/>
</dbReference>
<keyword evidence="8" id="KW-0489">Methyltransferase</keyword>
<evidence type="ECO:0000256" key="14">
    <source>
        <dbReference type="ARBA" id="ARBA00030091"/>
    </source>
</evidence>
<dbReference type="InterPro" id="IPR050777">
    <property type="entry name" value="SET2_Histone-Lys_MeTrsfase"/>
</dbReference>
<dbReference type="GO" id="GO:0030437">
    <property type="term" value="P:ascospore formation"/>
    <property type="evidence" value="ECO:0007669"/>
    <property type="project" value="EnsemblFungi"/>
</dbReference>
<feature type="region of interest" description="Disordered" evidence="16">
    <location>
        <begin position="487"/>
        <end position="528"/>
    </location>
</feature>
<dbReference type="PROSITE" id="PS01159">
    <property type="entry name" value="WW_DOMAIN_1"/>
    <property type="match status" value="1"/>
</dbReference>
<feature type="domain" description="SET" evidence="18">
    <location>
        <begin position="1"/>
        <end position="75"/>
    </location>
</feature>
<evidence type="ECO:0000256" key="13">
    <source>
        <dbReference type="ARBA" id="ARBA00023242"/>
    </source>
</evidence>
<feature type="compositionally biased region" description="Polar residues" evidence="16">
    <location>
        <begin position="353"/>
        <end position="382"/>
    </location>
</feature>
<dbReference type="GO" id="GO:0006353">
    <property type="term" value="P:DNA-templated transcription termination"/>
    <property type="evidence" value="ECO:0007669"/>
    <property type="project" value="EnsemblFungi"/>
</dbReference>
<feature type="compositionally biased region" description="Basic residues" evidence="16">
    <location>
        <begin position="503"/>
        <end position="517"/>
    </location>
</feature>
<dbReference type="InterPro" id="IPR038190">
    <property type="entry name" value="SRI_sf"/>
</dbReference>
<dbReference type="GO" id="GO:0003723">
    <property type="term" value="F:RNA binding"/>
    <property type="evidence" value="ECO:0007669"/>
    <property type="project" value="EnsemblFungi"/>
</dbReference>
<dbReference type="Pfam" id="PF08236">
    <property type="entry name" value="SRI"/>
    <property type="match status" value="1"/>
</dbReference>
<dbReference type="SUPFAM" id="SSF82199">
    <property type="entry name" value="SET domain"/>
    <property type="match status" value="1"/>
</dbReference>
<dbReference type="InterPro" id="IPR003616">
    <property type="entry name" value="Post-SET_dom"/>
</dbReference>
<dbReference type="GO" id="GO:0005634">
    <property type="term" value="C:nucleus"/>
    <property type="evidence" value="ECO:0007669"/>
    <property type="project" value="UniProtKB-SubCell"/>
</dbReference>
<feature type="region of interest" description="Disordered" evidence="16">
    <location>
        <begin position="353"/>
        <end position="416"/>
    </location>
</feature>
<evidence type="ECO:0000256" key="16">
    <source>
        <dbReference type="SAM" id="MobiDB-lite"/>
    </source>
</evidence>
<dbReference type="GO" id="GO:0045128">
    <property type="term" value="P:negative regulation of reciprocal meiotic recombination"/>
    <property type="evidence" value="ECO:0007669"/>
    <property type="project" value="EnsemblFungi"/>
</dbReference>
<evidence type="ECO:0000256" key="10">
    <source>
        <dbReference type="ARBA" id="ARBA00022691"/>
    </source>
</evidence>
<dbReference type="SMART" id="SM00508">
    <property type="entry name" value="PostSET"/>
    <property type="match status" value="1"/>
</dbReference>
<dbReference type="PROSITE" id="PS50020">
    <property type="entry name" value="WW_DOMAIN_2"/>
    <property type="match status" value="1"/>
</dbReference>
<keyword evidence="12" id="KW-0804">Transcription</keyword>
<dbReference type="SUPFAM" id="SSF51045">
    <property type="entry name" value="WW domain"/>
    <property type="match status" value="1"/>
</dbReference>
<evidence type="ECO:0000256" key="5">
    <source>
        <dbReference type="ARBA" id="ARBA00018028"/>
    </source>
</evidence>
<keyword evidence="21" id="KW-1185">Reference proteome</keyword>
<evidence type="ECO:0000259" key="18">
    <source>
        <dbReference type="PROSITE" id="PS50280"/>
    </source>
</evidence>
<comment type="function">
    <text evidence="1">Histone methyltransferase that trimethylates histone H3 'Lys-36' forming H3K36me3. Involved in transcription elongation as well as in transcription repression.</text>
</comment>
<dbReference type="PANTHER" id="PTHR22884">
    <property type="entry name" value="SET DOMAIN PROTEINS"/>
    <property type="match status" value="1"/>
</dbReference>
<keyword evidence="6" id="KW-0158">Chromosome</keyword>
<dbReference type="Gene3D" id="1.10.1740.100">
    <property type="entry name" value="Set2, Rpb1 interacting domain"/>
    <property type="match status" value="1"/>
</dbReference>
<reference evidence="21" key="1">
    <citation type="submission" date="2016-05" db="EMBL/GenBank/DDBJ databases">
        <title>Comparative genomics of biotechnologically important yeasts.</title>
        <authorList>
            <consortium name="DOE Joint Genome Institute"/>
            <person name="Riley R."/>
            <person name="Haridas S."/>
            <person name="Wolfe K.H."/>
            <person name="Lopes M.R."/>
            <person name="Hittinger C.T."/>
            <person name="Goker M."/>
            <person name="Salamov A."/>
            <person name="Wisecaver J."/>
            <person name="Long T.M."/>
            <person name="Aerts A.L."/>
            <person name="Barry K."/>
            <person name="Choi C."/>
            <person name="Clum A."/>
            <person name="Coughlan A.Y."/>
            <person name="Deshpande S."/>
            <person name="Douglass A.P."/>
            <person name="Hanson S.J."/>
            <person name="Klenk H.-P."/>
            <person name="Labutti K."/>
            <person name="Lapidus A."/>
            <person name="Lindquist E."/>
            <person name="Lipzen A."/>
            <person name="Meier-Kolthoff J.P."/>
            <person name="Ohm R.A."/>
            <person name="Otillar R.P."/>
            <person name="Pangilinan J."/>
            <person name="Peng Y."/>
            <person name="Rokas A."/>
            <person name="Rosa C.A."/>
            <person name="Scheuner C."/>
            <person name="Sibirny A.A."/>
            <person name="Slot J.C."/>
            <person name="Stielow J.B."/>
            <person name="Sun H."/>
            <person name="Kurtzman C.P."/>
            <person name="Blackwell M."/>
            <person name="Grigoriev I.V."/>
            <person name="Jeffries T.W."/>
        </authorList>
    </citation>
    <scope>NUCLEOTIDE SEQUENCE [LARGE SCALE GENOMIC DNA]</scope>
    <source>
        <strain evidence="21">NRRL Y-2460</strain>
    </source>
</reference>
<evidence type="ECO:0000256" key="9">
    <source>
        <dbReference type="ARBA" id="ARBA00022679"/>
    </source>
</evidence>
<dbReference type="PROSITE" id="PS50280">
    <property type="entry name" value="SET"/>
    <property type="match status" value="1"/>
</dbReference>
<evidence type="ECO:0000256" key="7">
    <source>
        <dbReference type="ARBA" id="ARBA00022491"/>
    </source>
</evidence>
<keyword evidence="7" id="KW-0678">Repressor</keyword>
<dbReference type="SMART" id="SM00317">
    <property type="entry name" value="SET"/>
    <property type="match status" value="1"/>
</dbReference>
<gene>
    <name evidence="20" type="ORF">PACTADRAFT_51424</name>
</gene>
<organism evidence="20 21">
    <name type="scientific">Pachysolen tannophilus NRRL Y-2460</name>
    <dbReference type="NCBI Taxonomy" id="669874"/>
    <lineage>
        <taxon>Eukaryota</taxon>
        <taxon>Fungi</taxon>
        <taxon>Dikarya</taxon>
        <taxon>Ascomycota</taxon>
        <taxon>Saccharomycotina</taxon>
        <taxon>Pichiomycetes</taxon>
        <taxon>Pachysolenaceae</taxon>
        <taxon>Pachysolen</taxon>
    </lineage>
</organism>
<evidence type="ECO:0000313" key="20">
    <source>
        <dbReference type="EMBL" id="ODV93650.1"/>
    </source>
</evidence>
<dbReference type="GO" id="GO:0006354">
    <property type="term" value="P:DNA-templated transcription elongation"/>
    <property type="evidence" value="ECO:0007669"/>
    <property type="project" value="EnsemblFungi"/>
</dbReference>
<evidence type="ECO:0000313" key="21">
    <source>
        <dbReference type="Proteomes" id="UP000094236"/>
    </source>
</evidence>
<dbReference type="InterPro" id="IPR001214">
    <property type="entry name" value="SET_dom"/>
</dbReference>
<evidence type="ECO:0000256" key="3">
    <source>
        <dbReference type="ARBA" id="ARBA00004286"/>
    </source>
</evidence>
<evidence type="ECO:0000259" key="19">
    <source>
        <dbReference type="PROSITE" id="PS50868"/>
    </source>
</evidence>
<feature type="compositionally biased region" description="Basic and acidic residues" evidence="16">
    <location>
        <begin position="383"/>
        <end position="395"/>
    </location>
</feature>
<dbReference type="GO" id="GO:0030174">
    <property type="term" value="P:regulation of DNA-templated DNA replication initiation"/>
    <property type="evidence" value="ECO:0007669"/>
    <property type="project" value="EnsemblFungi"/>
</dbReference>
<dbReference type="Gene3D" id="2.20.70.10">
    <property type="match status" value="1"/>
</dbReference>
<dbReference type="OrthoDB" id="422362at2759"/>
<dbReference type="InterPro" id="IPR035441">
    <property type="entry name" value="TFIIS/LEDGF_dom_sf"/>
</dbReference>
<feature type="region of interest" description="Disordered" evidence="16">
    <location>
        <begin position="605"/>
        <end position="627"/>
    </location>
</feature>
<feature type="compositionally biased region" description="Polar residues" evidence="16">
    <location>
        <begin position="407"/>
        <end position="416"/>
    </location>
</feature>
<keyword evidence="13" id="KW-0539">Nucleus</keyword>